<reference evidence="2" key="2">
    <citation type="journal article" date="2016" name="Sci. Rep.">
        <title>Dictyocaulus viviparus genome, variome and transcriptome elucidate lungworm biology and support future intervention.</title>
        <authorList>
            <person name="McNulty S.N."/>
            <person name="Strube C."/>
            <person name="Rosa B.A."/>
            <person name="Martin J.C."/>
            <person name="Tyagi R."/>
            <person name="Choi Y.J."/>
            <person name="Wang Q."/>
            <person name="Hallsworth Pepin K."/>
            <person name="Zhang X."/>
            <person name="Ozersky P."/>
            <person name="Wilson R.K."/>
            <person name="Sternberg P.W."/>
            <person name="Gasser R.B."/>
            <person name="Mitreva M."/>
        </authorList>
    </citation>
    <scope>NUCLEOTIDE SEQUENCE [LARGE SCALE GENOMIC DNA]</scope>
    <source>
        <strain evidence="2">HannoverDv2000</strain>
    </source>
</reference>
<dbReference type="EMBL" id="KN716205">
    <property type="protein sequence ID" value="KJH50469.1"/>
    <property type="molecule type" value="Genomic_DNA"/>
</dbReference>
<dbReference type="Proteomes" id="UP000053766">
    <property type="component" value="Unassembled WGS sequence"/>
</dbReference>
<sequence length="343" mass="37884">MKSSSDSCEETFARAQQSQSHNVTAYRTDLGTLLGISRKKPPAFPLHLLSACNDIPRNPFVFVKKDLGDESGNRYSTSPILVSALPVVSQQKSVLNALLNNILLHHAGIDQDTLYAYGEVELVTFLSAYTMSHLLASVDPWLSFMSHSYRRYSALFFKLFNVDVFDGSGRNYFVLFSCCYALMDFHVILSIRLFLNIVNGLLYAVSIRPVRSATIGSMELNIVNGLLYAVSIRPVRSATIGSMEVSGSTDAEGNGLESKCLLPFAFWMNFIGKQSASKKAYKVIKELCPESSAAALHLVSGSTPIGEVPTSTLEEAFIIVKEELENLSIYKKYKEVVISKRST</sequence>
<evidence type="ECO:0000313" key="1">
    <source>
        <dbReference type="EMBL" id="KJH50469.1"/>
    </source>
</evidence>
<accession>A0A0D8Y376</accession>
<proteinExistence type="predicted"/>
<name>A0A0D8Y376_DICVI</name>
<keyword evidence="2" id="KW-1185">Reference proteome</keyword>
<dbReference type="OrthoDB" id="5844431at2759"/>
<gene>
    <name evidence="1" type="ORF">DICVIV_03401</name>
</gene>
<reference evidence="1 2" key="1">
    <citation type="submission" date="2013-11" db="EMBL/GenBank/DDBJ databases">
        <title>Draft genome of the bovine lungworm Dictyocaulus viviparus.</title>
        <authorList>
            <person name="Mitreva M."/>
        </authorList>
    </citation>
    <scope>NUCLEOTIDE SEQUENCE [LARGE SCALE GENOMIC DNA]</scope>
    <source>
        <strain evidence="1 2">HannoverDv2000</strain>
    </source>
</reference>
<organism evidence="1 2">
    <name type="scientific">Dictyocaulus viviparus</name>
    <name type="common">Bovine lungworm</name>
    <dbReference type="NCBI Taxonomy" id="29172"/>
    <lineage>
        <taxon>Eukaryota</taxon>
        <taxon>Metazoa</taxon>
        <taxon>Ecdysozoa</taxon>
        <taxon>Nematoda</taxon>
        <taxon>Chromadorea</taxon>
        <taxon>Rhabditida</taxon>
        <taxon>Rhabditina</taxon>
        <taxon>Rhabditomorpha</taxon>
        <taxon>Strongyloidea</taxon>
        <taxon>Metastrongylidae</taxon>
        <taxon>Dictyocaulus</taxon>
    </lineage>
</organism>
<protein>
    <submittedName>
        <fullName evidence="1">Uncharacterized protein</fullName>
    </submittedName>
</protein>
<dbReference type="AlphaFoldDB" id="A0A0D8Y376"/>
<evidence type="ECO:0000313" key="2">
    <source>
        <dbReference type="Proteomes" id="UP000053766"/>
    </source>
</evidence>
<dbReference type="STRING" id="29172.A0A0D8Y376"/>